<evidence type="ECO:0000313" key="2">
    <source>
        <dbReference type="Proteomes" id="UP001603857"/>
    </source>
</evidence>
<accession>A0ABD1MQK5</accession>
<dbReference type="Proteomes" id="UP001603857">
    <property type="component" value="Unassembled WGS sequence"/>
</dbReference>
<sequence length="67" mass="7792">MISASTRTAINNNSVELIQHNQQKLSSICRENIKPAKIQEQYQTYTKQGYNPLQLFPSFQSNFLKMQ</sequence>
<protein>
    <submittedName>
        <fullName evidence="1">Uncharacterized protein</fullName>
    </submittedName>
</protein>
<gene>
    <name evidence="1" type="ORF">Fmac_012545</name>
</gene>
<proteinExistence type="predicted"/>
<dbReference type="EMBL" id="JBGMDY010000004">
    <property type="protein sequence ID" value="KAL2338099.1"/>
    <property type="molecule type" value="Genomic_DNA"/>
</dbReference>
<keyword evidence="2" id="KW-1185">Reference proteome</keyword>
<name>A0ABD1MQK5_9FABA</name>
<comment type="caution">
    <text evidence="1">The sequence shown here is derived from an EMBL/GenBank/DDBJ whole genome shotgun (WGS) entry which is preliminary data.</text>
</comment>
<dbReference type="AlphaFoldDB" id="A0ABD1MQK5"/>
<organism evidence="1 2">
    <name type="scientific">Flemingia macrophylla</name>
    <dbReference type="NCBI Taxonomy" id="520843"/>
    <lineage>
        <taxon>Eukaryota</taxon>
        <taxon>Viridiplantae</taxon>
        <taxon>Streptophyta</taxon>
        <taxon>Embryophyta</taxon>
        <taxon>Tracheophyta</taxon>
        <taxon>Spermatophyta</taxon>
        <taxon>Magnoliopsida</taxon>
        <taxon>eudicotyledons</taxon>
        <taxon>Gunneridae</taxon>
        <taxon>Pentapetalae</taxon>
        <taxon>rosids</taxon>
        <taxon>fabids</taxon>
        <taxon>Fabales</taxon>
        <taxon>Fabaceae</taxon>
        <taxon>Papilionoideae</taxon>
        <taxon>50 kb inversion clade</taxon>
        <taxon>NPAAA clade</taxon>
        <taxon>indigoferoid/millettioid clade</taxon>
        <taxon>Phaseoleae</taxon>
        <taxon>Flemingia</taxon>
    </lineage>
</organism>
<reference evidence="1 2" key="1">
    <citation type="submission" date="2024-08" db="EMBL/GenBank/DDBJ databases">
        <title>Insights into the chromosomal genome structure of Flemingia macrophylla.</title>
        <authorList>
            <person name="Ding Y."/>
            <person name="Zhao Y."/>
            <person name="Bi W."/>
            <person name="Wu M."/>
            <person name="Zhao G."/>
            <person name="Gong Y."/>
            <person name="Li W."/>
            <person name="Zhang P."/>
        </authorList>
    </citation>
    <scope>NUCLEOTIDE SEQUENCE [LARGE SCALE GENOMIC DNA]</scope>
    <source>
        <strain evidence="1">DYQJB</strain>
        <tissue evidence="1">Leaf</tissue>
    </source>
</reference>
<evidence type="ECO:0000313" key="1">
    <source>
        <dbReference type="EMBL" id="KAL2338099.1"/>
    </source>
</evidence>